<dbReference type="InterPro" id="IPR032752">
    <property type="entry name" value="DC-UbP/UBTD2_N"/>
</dbReference>
<dbReference type="InterPro" id="IPR000626">
    <property type="entry name" value="Ubiquitin-like_dom"/>
</dbReference>
<dbReference type="Gene3D" id="3.10.20.90">
    <property type="entry name" value="Phosphatidylinositol 3-kinase Catalytic Subunit, Chain A, domain 1"/>
    <property type="match status" value="1"/>
</dbReference>
<protein>
    <recommendedName>
        <fullName evidence="2">Ubiquitin-like domain-containing protein</fullName>
    </recommendedName>
</protein>
<sequence>MGGCLSSQAADSRRLQNGGGPVTGTNRPLVPWETYVWTSEQPVTEESIRKRREEYWETAPAYEGRPEVWALLKQMVDSPNEAQALADGANLICPTGNLTEGIYDTFGNLYRIPVFCLALPKNANATSASPPVGSTSSNVELNELPGQTPTQPGEPDAATLGPLISIIARLSIGKDVKLQLPEDLTIRLFKKRVEEAMNGSLQVSKIIFLGRVLEDGKRLKDCQASIPGTKSKEKSHPLILQVFVNST</sequence>
<dbReference type="PANTHER" id="PTHR13609">
    <property type="entry name" value="UBIQUITIN DOMAIN CONTAINING 1 PROTEIN-RELATED"/>
    <property type="match status" value="1"/>
</dbReference>
<dbReference type="PROSITE" id="PS50053">
    <property type="entry name" value="UBIQUITIN_2"/>
    <property type="match status" value="1"/>
</dbReference>
<gene>
    <name evidence="3" type="ORF">M427DRAFT_151289</name>
</gene>
<dbReference type="Gene3D" id="1.20.225.20">
    <property type="entry name" value="Ub domain-containing protein, DC-UbP/UBTD2, N-terminal domain"/>
    <property type="match status" value="1"/>
</dbReference>
<dbReference type="Proteomes" id="UP000070544">
    <property type="component" value="Unassembled WGS sequence"/>
</dbReference>
<dbReference type="AlphaFoldDB" id="A0A139AX60"/>
<reference evidence="3 4" key="1">
    <citation type="journal article" date="2015" name="Genome Biol. Evol.">
        <title>Phylogenomic analyses indicate that early fungi evolved digesting cell walls of algal ancestors of land plants.</title>
        <authorList>
            <person name="Chang Y."/>
            <person name="Wang S."/>
            <person name="Sekimoto S."/>
            <person name="Aerts A.L."/>
            <person name="Choi C."/>
            <person name="Clum A."/>
            <person name="LaButti K.M."/>
            <person name="Lindquist E.A."/>
            <person name="Yee Ngan C."/>
            <person name="Ohm R.A."/>
            <person name="Salamov A.A."/>
            <person name="Grigoriev I.V."/>
            <person name="Spatafora J.W."/>
            <person name="Berbee M.L."/>
        </authorList>
    </citation>
    <scope>NUCLEOTIDE SEQUENCE [LARGE SCALE GENOMIC DNA]</scope>
    <source>
        <strain evidence="3 4">JEL478</strain>
    </source>
</reference>
<keyword evidence="4" id="KW-1185">Reference proteome</keyword>
<evidence type="ECO:0000313" key="4">
    <source>
        <dbReference type="Proteomes" id="UP000070544"/>
    </source>
</evidence>
<proteinExistence type="predicted"/>
<evidence type="ECO:0000313" key="3">
    <source>
        <dbReference type="EMBL" id="KXS21163.1"/>
    </source>
</evidence>
<dbReference type="EMBL" id="KQ965733">
    <property type="protein sequence ID" value="KXS21163.1"/>
    <property type="molecule type" value="Genomic_DNA"/>
</dbReference>
<feature type="domain" description="Ubiquitin-like" evidence="2">
    <location>
        <begin position="164"/>
        <end position="222"/>
    </location>
</feature>
<name>A0A139AX60_GONPJ</name>
<dbReference type="SUPFAM" id="SSF54236">
    <property type="entry name" value="Ubiquitin-like"/>
    <property type="match status" value="1"/>
</dbReference>
<organism evidence="3 4">
    <name type="scientific">Gonapodya prolifera (strain JEL478)</name>
    <name type="common">Monoblepharis prolifera</name>
    <dbReference type="NCBI Taxonomy" id="1344416"/>
    <lineage>
        <taxon>Eukaryota</taxon>
        <taxon>Fungi</taxon>
        <taxon>Fungi incertae sedis</taxon>
        <taxon>Chytridiomycota</taxon>
        <taxon>Chytridiomycota incertae sedis</taxon>
        <taxon>Monoblepharidomycetes</taxon>
        <taxon>Monoblepharidales</taxon>
        <taxon>Gonapodyaceae</taxon>
        <taxon>Gonapodya</taxon>
    </lineage>
</organism>
<dbReference type="InterPro" id="IPR038169">
    <property type="entry name" value="DC-UbP/UBTD2_N_sf"/>
</dbReference>
<dbReference type="OrthoDB" id="1640476at2759"/>
<evidence type="ECO:0000259" key="2">
    <source>
        <dbReference type="PROSITE" id="PS50053"/>
    </source>
</evidence>
<feature type="region of interest" description="Disordered" evidence="1">
    <location>
        <begin position="126"/>
        <end position="156"/>
    </location>
</feature>
<dbReference type="OMA" id="GCMGRYL"/>
<dbReference type="InterPro" id="IPR039869">
    <property type="entry name" value="UBTD1/2"/>
</dbReference>
<dbReference type="Pfam" id="PF16455">
    <property type="entry name" value="UBD"/>
    <property type="match status" value="1"/>
</dbReference>
<feature type="region of interest" description="Disordered" evidence="1">
    <location>
        <begin position="1"/>
        <end position="27"/>
    </location>
</feature>
<evidence type="ECO:0000256" key="1">
    <source>
        <dbReference type="SAM" id="MobiDB-lite"/>
    </source>
</evidence>
<accession>A0A139AX60</accession>
<feature type="compositionally biased region" description="Polar residues" evidence="1">
    <location>
        <begin position="1"/>
        <end position="10"/>
    </location>
</feature>
<dbReference type="InterPro" id="IPR029071">
    <property type="entry name" value="Ubiquitin-like_domsf"/>
</dbReference>
<feature type="compositionally biased region" description="Polar residues" evidence="1">
    <location>
        <begin position="126"/>
        <end position="151"/>
    </location>
</feature>